<evidence type="ECO:0000313" key="3">
    <source>
        <dbReference type="Proteomes" id="UP000794436"/>
    </source>
</evidence>
<comment type="caution">
    <text evidence="2">The sequence shown here is derived from an EMBL/GenBank/DDBJ whole genome shotgun (WGS) entry which is preliminary data.</text>
</comment>
<organism evidence="2 3">
    <name type="scientific">Pythium oligandrum</name>
    <name type="common">Mycoparasitic fungus</name>
    <dbReference type="NCBI Taxonomy" id="41045"/>
    <lineage>
        <taxon>Eukaryota</taxon>
        <taxon>Sar</taxon>
        <taxon>Stramenopiles</taxon>
        <taxon>Oomycota</taxon>
        <taxon>Peronosporomycetes</taxon>
        <taxon>Pythiales</taxon>
        <taxon>Pythiaceae</taxon>
        <taxon>Pythium</taxon>
    </lineage>
</organism>
<dbReference type="OrthoDB" id="59491at2759"/>
<sequence length="343" mass="39434">MHQIAFTESEPVTNPFREDTKHQWIPSDVAVSECGHVKFLSYINNLHPIRHAPLYDSIASIFERFVPLFDRVLSCLADKKSPRQELKIPYSNRDEQMMLTSPHPKIPDRLPLQPTAKEAYTLRGKGIQVIVKIAEIHLTQNQLYDGSWHIEGTEAEQIVATGLYYFGCENMTESKLSFHVLVQEPYHWYNDDIGVAASYALEDNELLIQTLGAATAIEDRCLVFPNTLQHKVETIRLADTSKPGHRKVLAFFLVDPTKKIPSTSVIPPQQHRWLRESQHLVLRPLQQQYGIPDTVLSDHVLPFLPRGLYLKEAKRYRNQLMSERDSANDIEEDSELKFSLCEH</sequence>
<dbReference type="PANTHER" id="PTHR33119:SF1">
    <property type="entry name" value="FE2OG DIOXYGENASE DOMAIN-CONTAINING PROTEIN"/>
    <property type="match status" value="1"/>
</dbReference>
<protein>
    <recommendedName>
        <fullName evidence="1">DUF4246 domain-containing protein</fullName>
    </recommendedName>
</protein>
<feature type="domain" description="DUF4246" evidence="1">
    <location>
        <begin position="19"/>
        <end position="276"/>
    </location>
</feature>
<keyword evidence="3" id="KW-1185">Reference proteome</keyword>
<dbReference type="Pfam" id="PF14033">
    <property type="entry name" value="DUF4246"/>
    <property type="match status" value="1"/>
</dbReference>
<proteinExistence type="predicted"/>
<dbReference type="AlphaFoldDB" id="A0A8K1FC91"/>
<dbReference type="EMBL" id="SPLM01000113">
    <property type="protein sequence ID" value="TMW58065.1"/>
    <property type="molecule type" value="Genomic_DNA"/>
</dbReference>
<dbReference type="Proteomes" id="UP000794436">
    <property type="component" value="Unassembled WGS sequence"/>
</dbReference>
<dbReference type="InterPro" id="IPR049192">
    <property type="entry name" value="DUF4246_C"/>
</dbReference>
<dbReference type="InterPro" id="IPR025340">
    <property type="entry name" value="DUF4246"/>
</dbReference>
<name>A0A8K1FC91_PYTOL</name>
<reference evidence="2" key="1">
    <citation type="submission" date="2019-03" db="EMBL/GenBank/DDBJ databases">
        <title>Long read genome sequence of the mycoparasitic Pythium oligandrum ATCC 38472 isolated from sugarbeet rhizosphere.</title>
        <authorList>
            <person name="Gaulin E."/>
        </authorList>
    </citation>
    <scope>NUCLEOTIDE SEQUENCE</scope>
    <source>
        <strain evidence="2">ATCC 38472_TT</strain>
    </source>
</reference>
<accession>A0A8K1FC91</accession>
<evidence type="ECO:0000313" key="2">
    <source>
        <dbReference type="EMBL" id="TMW58065.1"/>
    </source>
</evidence>
<gene>
    <name evidence="2" type="ORF">Poli38472_013539</name>
</gene>
<dbReference type="PANTHER" id="PTHR33119">
    <property type="entry name" value="IFI3P"/>
    <property type="match status" value="1"/>
</dbReference>
<evidence type="ECO:0000259" key="1">
    <source>
        <dbReference type="Pfam" id="PF14033"/>
    </source>
</evidence>